<evidence type="ECO:0000313" key="3">
    <source>
        <dbReference type="Proteomes" id="UP001524473"/>
    </source>
</evidence>
<dbReference type="InterPro" id="IPR010982">
    <property type="entry name" value="Lambda_DNA-bd_dom_sf"/>
</dbReference>
<comment type="caution">
    <text evidence="2">The sequence shown here is derived from an EMBL/GenBank/DDBJ whole genome shotgun (WGS) entry which is preliminary data.</text>
</comment>
<dbReference type="SUPFAM" id="SSF47413">
    <property type="entry name" value="lambda repressor-like DNA-binding domains"/>
    <property type="match status" value="1"/>
</dbReference>
<evidence type="ECO:0000259" key="1">
    <source>
        <dbReference type="PROSITE" id="PS50943"/>
    </source>
</evidence>
<dbReference type="Proteomes" id="UP001524473">
    <property type="component" value="Unassembled WGS sequence"/>
</dbReference>
<dbReference type="CDD" id="cd00093">
    <property type="entry name" value="HTH_XRE"/>
    <property type="match status" value="1"/>
</dbReference>
<organism evidence="2 3">
    <name type="scientific">Neglectibacter timonensis</name>
    <dbReference type="NCBI Taxonomy" id="1776382"/>
    <lineage>
        <taxon>Bacteria</taxon>
        <taxon>Bacillati</taxon>
        <taxon>Bacillota</taxon>
        <taxon>Clostridia</taxon>
        <taxon>Eubacteriales</taxon>
        <taxon>Oscillospiraceae</taxon>
        <taxon>Neglectibacter</taxon>
    </lineage>
</organism>
<dbReference type="InterPro" id="IPR001387">
    <property type="entry name" value="Cro/C1-type_HTH"/>
</dbReference>
<name>A0ABT1S2L8_9FIRM</name>
<dbReference type="Gene3D" id="1.10.260.40">
    <property type="entry name" value="lambda repressor-like DNA-binding domains"/>
    <property type="match status" value="1"/>
</dbReference>
<protein>
    <submittedName>
        <fullName evidence="2">Helix-turn-helix domain-containing protein</fullName>
    </submittedName>
</protein>
<sequence>MSMAKKIKSILIERDMTIKDLSKKMGYADTYLYNKLNRDKLTEEECKAIANALDCDYDGIFTFRDTGKQI</sequence>
<dbReference type="PROSITE" id="PS50943">
    <property type="entry name" value="HTH_CROC1"/>
    <property type="match status" value="1"/>
</dbReference>
<feature type="domain" description="HTH cro/C1-type" evidence="1">
    <location>
        <begin position="7"/>
        <end position="60"/>
    </location>
</feature>
<dbReference type="SMART" id="SM00530">
    <property type="entry name" value="HTH_XRE"/>
    <property type="match status" value="1"/>
</dbReference>
<dbReference type="Pfam" id="PF13443">
    <property type="entry name" value="HTH_26"/>
    <property type="match status" value="1"/>
</dbReference>
<evidence type="ECO:0000313" key="2">
    <source>
        <dbReference type="EMBL" id="MCQ4841192.1"/>
    </source>
</evidence>
<dbReference type="EMBL" id="JANFZH010000040">
    <property type="protein sequence ID" value="MCQ4841192.1"/>
    <property type="molecule type" value="Genomic_DNA"/>
</dbReference>
<dbReference type="RefSeq" id="WP_256192268.1">
    <property type="nucleotide sequence ID" value="NZ_CAJKKG010000061.1"/>
</dbReference>
<keyword evidence="3" id="KW-1185">Reference proteome</keyword>
<gene>
    <name evidence="2" type="ORF">NE695_14850</name>
</gene>
<accession>A0ABT1S2L8</accession>
<reference evidence="2 3" key="1">
    <citation type="submission" date="2022-06" db="EMBL/GenBank/DDBJ databases">
        <title>Isolation of gut microbiota from human fecal samples.</title>
        <authorList>
            <person name="Pamer E.G."/>
            <person name="Barat B."/>
            <person name="Waligurski E."/>
            <person name="Medina S."/>
            <person name="Paddock L."/>
            <person name="Mostad J."/>
        </authorList>
    </citation>
    <scope>NUCLEOTIDE SEQUENCE [LARGE SCALE GENOMIC DNA]</scope>
    <source>
        <strain evidence="2 3">DFI.9.73</strain>
    </source>
</reference>
<proteinExistence type="predicted"/>